<accession>A0A8J3ZPV9</accession>
<gene>
    <name evidence="3" type="ORF">Voc01_017940</name>
</gene>
<keyword evidence="1" id="KW-1133">Transmembrane helix</keyword>
<dbReference type="InterPro" id="IPR036938">
    <property type="entry name" value="PAP2/HPO_sf"/>
</dbReference>
<dbReference type="Proteomes" id="UP000635606">
    <property type="component" value="Unassembled WGS sequence"/>
</dbReference>
<feature type="transmembrane region" description="Helical" evidence="1">
    <location>
        <begin position="74"/>
        <end position="92"/>
    </location>
</feature>
<evidence type="ECO:0000259" key="2">
    <source>
        <dbReference type="Pfam" id="PF01569"/>
    </source>
</evidence>
<keyword evidence="4" id="KW-1185">Reference proteome</keyword>
<sequence>MLAAVVVAGVLLRDVVPPADAWLVAHASAAPGTRPAAVAAAVSGAGTLLCLVALVAGAVAVLRRRGRGARVGRVVATVPLAASVLLLQGLFLRPGPPQQPQLGTYPSGHVAVVTAVGFAAVLLYGQLGRAWHRAALAGALTAVTLVAASRIVLAEHWLVDAAGAAVGALGVGLLAAAVLRLGPAVRTR</sequence>
<feature type="transmembrane region" description="Helical" evidence="1">
    <location>
        <begin position="104"/>
        <end position="124"/>
    </location>
</feature>
<dbReference type="Gene3D" id="1.20.144.10">
    <property type="entry name" value="Phosphatidic acid phosphatase type 2/haloperoxidase"/>
    <property type="match status" value="1"/>
</dbReference>
<evidence type="ECO:0000313" key="3">
    <source>
        <dbReference type="EMBL" id="GIJ66877.1"/>
    </source>
</evidence>
<proteinExistence type="predicted"/>
<reference evidence="3" key="1">
    <citation type="submission" date="2021-01" db="EMBL/GenBank/DDBJ databases">
        <title>Whole genome shotgun sequence of Virgisporangium ochraceum NBRC 16418.</title>
        <authorList>
            <person name="Komaki H."/>
            <person name="Tamura T."/>
        </authorList>
    </citation>
    <scope>NUCLEOTIDE SEQUENCE</scope>
    <source>
        <strain evidence="3">NBRC 16418</strain>
    </source>
</reference>
<feature type="domain" description="Phosphatidic acid phosphatase type 2/haloperoxidase" evidence="2">
    <location>
        <begin position="103"/>
        <end position="175"/>
    </location>
</feature>
<feature type="transmembrane region" description="Helical" evidence="1">
    <location>
        <begin position="131"/>
        <end position="151"/>
    </location>
</feature>
<keyword evidence="1" id="KW-0472">Membrane</keyword>
<dbReference type="AlphaFoldDB" id="A0A8J3ZPV9"/>
<comment type="caution">
    <text evidence="3">The sequence shown here is derived from an EMBL/GenBank/DDBJ whole genome shotgun (WGS) entry which is preliminary data.</text>
</comment>
<dbReference type="Pfam" id="PF01569">
    <property type="entry name" value="PAP2"/>
    <property type="match status" value="1"/>
</dbReference>
<organism evidence="3 4">
    <name type="scientific">Virgisporangium ochraceum</name>
    <dbReference type="NCBI Taxonomy" id="65505"/>
    <lineage>
        <taxon>Bacteria</taxon>
        <taxon>Bacillati</taxon>
        <taxon>Actinomycetota</taxon>
        <taxon>Actinomycetes</taxon>
        <taxon>Micromonosporales</taxon>
        <taxon>Micromonosporaceae</taxon>
        <taxon>Virgisporangium</taxon>
    </lineage>
</organism>
<dbReference type="InterPro" id="IPR000326">
    <property type="entry name" value="PAP2/HPO"/>
</dbReference>
<feature type="transmembrane region" description="Helical" evidence="1">
    <location>
        <begin position="157"/>
        <end position="179"/>
    </location>
</feature>
<name>A0A8J3ZPV9_9ACTN</name>
<protein>
    <recommendedName>
        <fullName evidence="2">Phosphatidic acid phosphatase type 2/haloperoxidase domain-containing protein</fullName>
    </recommendedName>
</protein>
<dbReference type="SUPFAM" id="SSF48317">
    <property type="entry name" value="Acid phosphatase/Vanadium-dependent haloperoxidase"/>
    <property type="match status" value="1"/>
</dbReference>
<dbReference type="EMBL" id="BOPH01000021">
    <property type="protein sequence ID" value="GIJ66877.1"/>
    <property type="molecule type" value="Genomic_DNA"/>
</dbReference>
<keyword evidence="1" id="KW-0812">Transmembrane</keyword>
<feature type="transmembrane region" description="Helical" evidence="1">
    <location>
        <begin position="37"/>
        <end position="62"/>
    </location>
</feature>
<evidence type="ECO:0000256" key="1">
    <source>
        <dbReference type="SAM" id="Phobius"/>
    </source>
</evidence>
<evidence type="ECO:0000313" key="4">
    <source>
        <dbReference type="Proteomes" id="UP000635606"/>
    </source>
</evidence>